<sequence length="207" mass="23176">MHIPIYALVPLTSIQILTSPSGAPDINDANFKKAALDTHNSDRAKHGVPGLVWDNTVAQFAQNWANNCEWKHSGGKYGENMHGVWSTGPFDYLKSTRDGIHQGWYGEISKYDYNKPGFSMATGHFTQVVWKSTKRVGCAWNQNVCKDKGKDFHKFVCSYDPPGNYGGKFPDNVPRPVKKAGLEVDEKEEEEEGELVEPVLSQFVIEI</sequence>
<protein>
    <submittedName>
        <fullName evidence="2">CAP domain-containing protein</fullName>
    </submittedName>
</protein>
<dbReference type="FunFam" id="3.40.33.10:FF:000010">
    <property type="entry name" value="Predicted protein"/>
    <property type="match status" value="1"/>
</dbReference>
<dbReference type="PRINTS" id="PR00837">
    <property type="entry name" value="V5TPXLIKE"/>
</dbReference>
<evidence type="ECO:0000313" key="2">
    <source>
        <dbReference type="EMBL" id="KAH7122745.1"/>
    </source>
</evidence>
<dbReference type="Pfam" id="PF00188">
    <property type="entry name" value="CAP"/>
    <property type="match status" value="1"/>
</dbReference>
<dbReference type="PRINTS" id="PR00838">
    <property type="entry name" value="V5ALLERGEN"/>
</dbReference>
<dbReference type="Proteomes" id="UP000700596">
    <property type="component" value="Unassembled WGS sequence"/>
</dbReference>
<organism evidence="2 3">
    <name type="scientific">Dendryphion nanum</name>
    <dbReference type="NCBI Taxonomy" id="256645"/>
    <lineage>
        <taxon>Eukaryota</taxon>
        <taxon>Fungi</taxon>
        <taxon>Dikarya</taxon>
        <taxon>Ascomycota</taxon>
        <taxon>Pezizomycotina</taxon>
        <taxon>Dothideomycetes</taxon>
        <taxon>Pleosporomycetidae</taxon>
        <taxon>Pleosporales</taxon>
        <taxon>Torulaceae</taxon>
        <taxon>Dendryphion</taxon>
    </lineage>
</organism>
<evidence type="ECO:0000313" key="3">
    <source>
        <dbReference type="Proteomes" id="UP000700596"/>
    </source>
</evidence>
<evidence type="ECO:0000259" key="1">
    <source>
        <dbReference type="SMART" id="SM00198"/>
    </source>
</evidence>
<comment type="caution">
    <text evidence="2">The sequence shown here is derived from an EMBL/GenBank/DDBJ whole genome shotgun (WGS) entry which is preliminary data.</text>
</comment>
<keyword evidence="3" id="KW-1185">Reference proteome</keyword>
<dbReference type="SMART" id="SM00198">
    <property type="entry name" value="SCP"/>
    <property type="match status" value="1"/>
</dbReference>
<name>A0A9P9DL68_9PLEO</name>
<reference evidence="2" key="1">
    <citation type="journal article" date="2021" name="Nat. Commun.">
        <title>Genetic determinants of endophytism in the Arabidopsis root mycobiome.</title>
        <authorList>
            <person name="Mesny F."/>
            <person name="Miyauchi S."/>
            <person name="Thiergart T."/>
            <person name="Pickel B."/>
            <person name="Atanasova L."/>
            <person name="Karlsson M."/>
            <person name="Huettel B."/>
            <person name="Barry K.W."/>
            <person name="Haridas S."/>
            <person name="Chen C."/>
            <person name="Bauer D."/>
            <person name="Andreopoulos W."/>
            <person name="Pangilinan J."/>
            <person name="LaButti K."/>
            <person name="Riley R."/>
            <person name="Lipzen A."/>
            <person name="Clum A."/>
            <person name="Drula E."/>
            <person name="Henrissat B."/>
            <person name="Kohler A."/>
            <person name="Grigoriev I.V."/>
            <person name="Martin F.M."/>
            <person name="Hacquard S."/>
        </authorList>
    </citation>
    <scope>NUCLEOTIDE SEQUENCE</scope>
    <source>
        <strain evidence="2">MPI-CAGE-CH-0243</strain>
    </source>
</reference>
<dbReference type="InterPro" id="IPR018244">
    <property type="entry name" value="Allrgn_V5/Tpx1_CS"/>
</dbReference>
<gene>
    <name evidence="2" type="ORF">B0J11DRAFT_464811</name>
</gene>
<feature type="domain" description="SCP" evidence="1">
    <location>
        <begin position="30"/>
        <end position="167"/>
    </location>
</feature>
<dbReference type="EMBL" id="JAGMWT010000009">
    <property type="protein sequence ID" value="KAH7122745.1"/>
    <property type="molecule type" value="Genomic_DNA"/>
</dbReference>
<dbReference type="PROSITE" id="PS01009">
    <property type="entry name" value="CRISP_1"/>
    <property type="match status" value="1"/>
</dbReference>
<dbReference type="InterPro" id="IPR002413">
    <property type="entry name" value="V5_allergen-like"/>
</dbReference>
<dbReference type="OrthoDB" id="337038at2759"/>
<proteinExistence type="predicted"/>
<dbReference type="InterPro" id="IPR035940">
    <property type="entry name" value="CAP_sf"/>
</dbReference>
<dbReference type="Gene3D" id="3.40.33.10">
    <property type="entry name" value="CAP"/>
    <property type="match status" value="1"/>
</dbReference>
<dbReference type="GO" id="GO:0005576">
    <property type="term" value="C:extracellular region"/>
    <property type="evidence" value="ECO:0007669"/>
    <property type="project" value="InterPro"/>
</dbReference>
<dbReference type="InterPro" id="IPR014044">
    <property type="entry name" value="CAP_dom"/>
</dbReference>
<dbReference type="PANTHER" id="PTHR10334">
    <property type="entry name" value="CYSTEINE-RICH SECRETORY PROTEIN-RELATED"/>
    <property type="match status" value="1"/>
</dbReference>
<dbReference type="AlphaFoldDB" id="A0A9P9DL68"/>
<dbReference type="InterPro" id="IPR001283">
    <property type="entry name" value="CRISP-related"/>
</dbReference>
<accession>A0A9P9DL68</accession>
<dbReference type="SUPFAM" id="SSF55797">
    <property type="entry name" value="PR-1-like"/>
    <property type="match status" value="1"/>
</dbReference>